<dbReference type="Gene3D" id="1.10.10.1010">
    <property type="entry name" value="Intein homing endonuclease, domain IV"/>
    <property type="match status" value="1"/>
</dbReference>
<dbReference type="EMBL" id="CAJVQA010000769">
    <property type="protein sequence ID" value="CAG8489829.1"/>
    <property type="molecule type" value="Genomic_DNA"/>
</dbReference>
<accession>A0A9N8WHA3</accession>
<name>A0A9N8WHA3_9GLOM</name>
<dbReference type="InterPro" id="IPR011009">
    <property type="entry name" value="Kinase-like_dom_sf"/>
</dbReference>
<dbReference type="Gene3D" id="1.10.510.10">
    <property type="entry name" value="Transferase(Phosphotransferase) domain 1"/>
    <property type="match status" value="1"/>
</dbReference>
<comment type="caution">
    <text evidence="1">The sequence shown here is derived from an EMBL/GenBank/DDBJ whole genome shotgun (WGS) entry which is preliminary data.</text>
</comment>
<gene>
    <name evidence="1" type="ORF">CPELLU_LOCUS1926</name>
</gene>
<dbReference type="SUPFAM" id="SSF56112">
    <property type="entry name" value="Protein kinase-like (PK-like)"/>
    <property type="match status" value="1"/>
</dbReference>
<dbReference type="AlphaFoldDB" id="A0A9N8WHA3"/>
<proteinExistence type="predicted"/>
<sequence length="304" mass="35409">MKLSTGINQKDQANTTLLNNYDVEIAQLCDEKINTLQKQFNANSVKENEQPVSLVSRRKRNPICKQCNLRKVHYDENSDQCKDCYRASLRALSGNKLLDNFIESTQTFHNGRNYLKLEFISYDQFTNIEYLAKGGFSVIYKATWVDGPIIRWNPKKQKYNRKGNYDVVLKVLNNSEKMDSDYLNECKFLVLVGKIKTIAKPFSDRKHDGYLILDILNDLRPKIPTNIPQDFVELMELCWHSDPKKRFVSNRIYPDSLQYKLGEFLRKAEKGEIKFPENIDTSFLPTEVNEQAIYSSRSLNPLII</sequence>
<dbReference type="Proteomes" id="UP000789759">
    <property type="component" value="Unassembled WGS sequence"/>
</dbReference>
<evidence type="ECO:0000313" key="1">
    <source>
        <dbReference type="EMBL" id="CAG8489829.1"/>
    </source>
</evidence>
<organism evidence="1 2">
    <name type="scientific">Cetraspora pellucida</name>
    <dbReference type="NCBI Taxonomy" id="1433469"/>
    <lineage>
        <taxon>Eukaryota</taxon>
        <taxon>Fungi</taxon>
        <taxon>Fungi incertae sedis</taxon>
        <taxon>Mucoromycota</taxon>
        <taxon>Glomeromycotina</taxon>
        <taxon>Glomeromycetes</taxon>
        <taxon>Diversisporales</taxon>
        <taxon>Gigasporaceae</taxon>
        <taxon>Cetraspora</taxon>
    </lineage>
</organism>
<keyword evidence="2" id="KW-1185">Reference proteome</keyword>
<protein>
    <submittedName>
        <fullName evidence="1">1429_t:CDS:1</fullName>
    </submittedName>
</protein>
<reference evidence="1" key="1">
    <citation type="submission" date="2021-06" db="EMBL/GenBank/DDBJ databases">
        <authorList>
            <person name="Kallberg Y."/>
            <person name="Tangrot J."/>
            <person name="Rosling A."/>
        </authorList>
    </citation>
    <scope>NUCLEOTIDE SEQUENCE</scope>
    <source>
        <strain evidence="1">FL966</strain>
    </source>
</reference>
<evidence type="ECO:0000313" key="2">
    <source>
        <dbReference type="Proteomes" id="UP000789759"/>
    </source>
</evidence>
<dbReference type="OrthoDB" id="2428660at2759"/>